<keyword evidence="3 4" id="KW-0560">Oxidoreductase</keyword>
<dbReference type="GO" id="GO:0005737">
    <property type="term" value="C:cytoplasm"/>
    <property type="evidence" value="ECO:0007669"/>
    <property type="project" value="UniProtKB-SubCell"/>
</dbReference>
<evidence type="ECO:0000259" key="8">
    <source>
        <dbReference type="Pfam" id="PF14748"/>
    </source>
</evidence>
<dbReference type="PANTHER" id="PTHR11645">
    <property type="entry name" value="PYRROLINE-5-CARBOXYLATE REDUCTASE"/>
    <property type="match status" value="1"/>
</dbReference>
<dbReference type="AlphaFoldDB" id="A0A4Y1WXC1"/>
<evidence type="ECO:0000313" key="10">
    <source>
        <dbReference type="Proteomes" id="UP000318946"/>
    </source>
</evidence>
<reference evidence="10" key="1">
    <citation type="submission" date="2019-06" db="EMBL/GenBank/DDBJ databases">
        <title>Alistipes onderdonkii subsp. vulgaris subsp. nov., Alistipes dispar sp. nov. and Alistipes communis sp. nov., isolated from human faeces, and creation of Alistipes onderdonkii subsp. onderdonkii subsp. nov.</title>
        <authorList>
            <person name="Sakamoto M."/>
            <person name="Ikeyama N."/>
            <person name="Ogata Y."/>
            <person name="Suda W."/>
            <person name="Iino T."/>
            <person name="Hattori M."/>
            <person name="Ohkuma M."/>
        </authorList>
    </citation>
    <scope>NUCLEOTIDE SEQUENCE [LARGE SCALE GENOMIC DNA]</scope>
    <source>
        <strain evidence="10">5CBH24</strain>
    </source>
</reference>
<evidence type="ECO:0000256" key="3">
    <source>
        <dbReference type="ARBA" id="ARBA00023002"/>
    </source>
</evidence>
<dbReference type="NCBIfam" id="TIGR00112">
    <property type="entry name" value="proC"/>
    <property type="match status" value="1"/>
</dbReference>
<dbReference type="RefSeq" id="WP_141413210.1">
    <property type="nucleotide sequence ID" value="NZ_AP019735.1"/>
</dbReference>
<dbReference type="OrthoDB" id="9805754at2"/>
<dbReference type="HAMAP" id="MF_01925">
    <property type="entry name" value="P5C_reductase"/>
    <property type="match status" value="1"/>
</dbReference>
<feature type="binding site" evidence="6">
    <location>
        <position position="56"/>
    </location>
    <ligand>
        <name>NADPH</name>
        <dbReference type="ChEBI" id="CHEBI:57783"/>
    </ligand>
</feature>
<keyword evidence="10" id="KW-1185">Reference proteome</keyword>
<evidence type="ECO:0000256" key="1">
    <source>
        <dbReference type="ARBA" id="ARBA00005525"/>
    </source>
</evidence>
<dbReference type="Gene3D" id="3.40.50.720">
    <property type="entry name" value="NAD(P)-binding Rossmann-like Domain"/>
    <property type="match status" value="1"/>
</dbReference>
<dbReference type="Pfam" id="PF03807">
    <property type="entry name" value="F420_oxidored"/>
    <property type="match status" value="1"/>
</dbReference>
<proteinExistence type="inferred from homology"/>
<keyword evidence="4" id="KW-0963">Cytoplasm</keyword>
<dbReference type="InterPro" id="IPR028939">
    <property type="entry name" value="P5C_Rdtase_cat_N"/>
</dbReference>
<gene>
    <name evidence="4 9" type="primary">proC</name>
    <name evidence="9" type="ORF">A5CBH24_22020</name>
</gene>
<evidence type="ECO:0000256" key="4">
    <source>
        <dbReference type="HAMAP-Rule" id="MF_01925"/>
    </source>
</evidence>
<comment type="catalytic activity">
    <reaction evidence="4">
        <text>L-proline + NADP(+) = (S)-1-pyrroline-5-carboxylate + NADPH + 2 H(+)</text>
        <dbReference type="Rhea" id="RHEA:14109"/>
        <dbReference type="ChEBI" id="CHEBI:15378"/>
        <dbReference type="ChEBI" id="CHEBI:17388"/>
        <dbReference type="ChEBI" id="CHEBI:57783"/>
        <dbReference type="ChEBI" id="CHEBI:58349"/>
        <dbReference type="ChEBI" id="CHEBI:60039"/>
        <dbReference type="EC" id="1.5.1.2"/>
    </reaction>
</comment>
<dbReference type="GeneID" id="78342916"/>
<evidence type="ECO:0000259" key="7">
    <source>
        <dbReference type="Pfam" id="PF03807"/>
    </source>
</evidence>
<dbReference type="GO" id="GO:0004735">
    <property type="term" value="F:pyrroline-5-carboxylate reductase activity"/>
    <property type="evidence" value="ECO:0007669"/>
    <property type="project" value="UniProtKB-UniRule"/>
</dbReference>
<evidence type="ECO:0000256" key="2">
    <source>
        <dbReference type="ARBA" id="ARBA00022857"/>
    </source>
</evidence>
<feature type="binding site" evidence="6">
    <location>
        <begin position="6"/>
        <end position="11"/>
    </location>
    <ligand>
        <name>NADP(+)</name>
        <dbReference type="ChEBI" id="CHEBI:58349"/>
    </ligand>
</feature>
<keyword evidence="2 4" id="KW-0521">NADP</keyword>
<dbReference type="InterPro" id="IPR029036">
    <property type="entry name" value="P5CR_dimer"/>
</dbReference>
<dbReference type="InterPro" id="IPR000304">
    <property type="entry name" value="Pyrroline-COOH_reductase"/>
</dbReference>
<feature type="domain" description="Pyrroline-5-carboxylate reductase dimerisation" evidence="8">
    <location>
        <begin position="168"/>
        <end position="262"/>
    </location>
</feature>
<accession>A0A4Y1WXC1</accession>
<dbReference type="UniPathway" id="UPA00098">
    <property type="reaction ID" value="UER00361"/>
</dbReference>
<dbReference type="SUPFAM" id="SSF48179">
    <property type="entry name" value="6-phosphogluconate dehydrogenase C-terminal domain-like"/>
    <property type="match status" value="1"/>
</dbReference>
<feature type="binding site" evidence="6">
    <location>
        <begin position="69"/>
        <end position="72"/>
    </location>
    <ligand>
        <name>NADP(+)</name>
        <dbReference type="ChEBI" id="CHEBI:58349"/>
    </ligand>
</feature>
<dbReference type="Gene3D" id="1.10.3730.10">
    <property type="entry name" value="ProC C-terminal domain-like"/>
    <property type="match status" value="1"/>
</dbReference>
<comment type="similarity">
    <text evidence="1 4">Belongs to the pyrroline-5-carboxylate reductase family.</text>
</comment>
<dbReference type="PIRSF" id="PIRSF000193">
    <property type="entry name" value="Pyrrol-5-carb_rd"/>
    <property type="match status" value="1"/>
</dbReference>
<dbReference type="Proteomes" id="UP000318946">
    <property type="component" value="Chromosome"/>
</dbReference>
<dbReference type="SUPFAM" id="SSF51735">
    <property type="entry name" value="NAD(P)-binding Rossmann-fold domains"/>
    <property type="match status" value="1"/>
</dbReference>
<dbReference type="KEGG" id="acou:A5CBH24_22020"/>
<comment type="function">
    <text evidence="4">Catalyzes the reduction of 1-pyrroline-5-carboxylate (PCA) to L-proline.</text>
</comment>
<evidence type="ECO:0000256" key="5">
    <source>
        <dbReference type="NCBIfam" id="TIGR00112"/>
    </source>
</evidence>
<dbReference type="EC" id="1.5.1.2" evidence="4 5"/>
<evidence type="ECO:0000313" key="9">
    <source>
        <dbReference type="EMBL" id="BBL04889.1"/>
    </source>
</evidence>
<dbReference type="GO" id="GO:0055129">
    <property type="term" value="P:L-proline biosynthetic process"/>
    <property type="evidence" value="ECO:0007669"/>
    <property type="project" value="UniProtKB-UniRule"/>
</dbReference>
<dbReference type="InterPro" id="IPR008927">
    <property type="entry name" value="6-PGluconate_DH-like_C_sf"/>
</dbReference>
<name>A0A4Y1WXC1_9BACT</name>
<comment type="subcellular location">
    <subcellularLocation>
        <location evidence="4">Cytoplasm</location>
    </subcellularLocation>
</comment>
<dbReference type="InterPro" id="IPR036291">
    <property type="entry name" value="NAD(P)-bd_dom_sf"/>
</dbReference>
<comment type="pathway">
    <text evidence="4">Amino-acid biosynthesis; L-proline biosynthesis; L-proline from L-glutamate 5-semialdehyde: step 1/1.</text>
</comment>
<organism evidence="9 10">
    <name type="scientific">Alistipes communis</name>
    <dbReference type="NCBI Taxonomy" id="2585118"/>
    <lineage>
        <taxon>Bacteria</taxon>
        <taxon>Pseudomonadati</taxon>
        <taxon>Bacteroidota</taxon>
        <taxon>Bacteroidia</taxon>
        <taxon>Bacteroidales</taxon>
        <taxon>Rikenellaceae</taxon>
        <taxon>Alistipes</taxon>
    </lineage>
</organism>
<keyword evidence="4" id="KW-0641">Proline biosynthesis</keyword>
<feature type="domain" description="Pyrroline-5-carboxylate reductase catalytic N-terminal" evidence="7">
    <location>
        <begin position="2"/>
        <end position="99"/>
    </location>
</feature>
<dbReference type="PROSITE" id="PS51257">
    <property type="entry name" value="PROKAR_LIPOPROTEIN"/>
    <property type="match status" value="1"/>
</dbReference>
<keyword evidence="4" id="KW-0028">Amino-acid biosynthesis</keyword>
<dbReference type="Pfam" id="PF14748">
    <property type="entry name" value="P5CR_dimer"/>
    <property type="match status" value="1"/>
</dbReference>
<comment type="catalytic activity">
    <reaction evidence="4">
        <text>L-proline + NAD(+) = (S)-1-pyrroline-5-carboxylate + NADH + 2 H(+)</text>
        <dbReference type="Rhea" id="RHEA:14105"/>
        <dbReference type="ChEBI" id="CHEBI:15378"/>
        <dbReference type="ChEBI" id="CHEBI:17388"/>
        <dbReference type="ChEBI" id="CHEBI:57540"/>
        <dbReference type="ChEBI" id="CHEBI:57945"/>
        <dbReference type="ChEBI" id="CHEBI:60039"/>
        <dbReference type="EC" id="1.5.1.2"/>
    </reaction>
</comment>
<evidence type="ECO:0000256" key="6">
    <source>
        <dbReference type="PIRSR" id="PIRSR000193-1"/>
    </source>
</evidence>
<dbReference type="PANTHER" id="PTHR11645:SF0">
    <property type="entry name" value="PYRROLINE-5-CARBOXYLATE REDUCTASE 3"/>
    <property type="match status" value="1"/>
</dbReference>
<sequence>MKIAILGAGNMGSAIACGLVRSGKFQAEEIVCTARTETTLERLRTQCPGVRTTTDNAAAVRDAAVVMLAVKPWLTEALIREIRREIDPDRQSVVSVAAGVSLAQLAEWMTADSAVRPALFRVIPNTAIAVRQSMTFVAARGADEACTERVLGIFRELGEAMLVDEPMLETGMILASCGIAFALRYVRASVEGGVELGCPAGQATHIVAATLRGAAELLLQRGEHPEAEIDRVTTPGGITVRGLNEMEQAGFSAAVIRGLKACK</sequence>
<dbReference type="EMBL" id="AP019735">
    <property type="protein sequence ID" value="BBL04889.1"/>
    <property type="molecule type" value="Genomic_DNA"/>
</dbReference>
<protein>
    <recommendedName>
        <fullName evidence="4 5">Pyrroline-5-carboxylate reductase</fullName>
        <shortName evidence="4">P5C reductase</shortName>
        <shortName evidence="4">P5CR</shortName>
        <ecNumber evidence="4 5">1.5.1.2</ecNumber>
    </recommendedName>
    <alternativeName>
        <fullName evidence="4">PCA reductase</fullName>
    </alternativeName>
</protein>